<dbReference type="AlphaFoldDB" id="A0A1C6YI01"/>
<evidence type="ECO:0000313" key="1">
    <source>
        <dbReference type="EMBL" id="SCM22952.1"/>
    </source>
</evidence>
<name>A0A1C6YI01_PLACE</name>
<sequence>MASTSDQFKKKFLTFEEGKELVASTLKTGRGIEMLNKIINEKRLLKIFMDRLKIINKFKKNDEHKIIYYSLSFIERKIKSKFLESCSIFFGTPSSDKFLEKKVKNESDNKKYDSSHKVDNKNFEMIYKLLRLEMILKAYANKLLHLFFFKCNHINNNNFLKNRLKTCANDNLMSPRFDFTLRKFHTYFKYPNIKSTTKSKINNFDKVYNKILCSSYDDYNMKKKEKNKNTFSSKSFALLPLIPYYYNDLPSIKMANDYMNRTWRKTNIKISQNKKKIYTHYK</sequence>
<dbReference type="EMBL" id="LT608192">
    <property type="protein sequence ID" value="SCM22952.1"/>
    <property type="molecule type" value="Genomic_DNA"/>
</dbReference>
<dbReference type="Proteomes" id="UP000507536">
    <property type="component" value="Chromosome 12"/>
</dbReference>
<evidence type="ECO:0000313" key="2">
    <source>
        <dbReference type="Proteomes" id="UP000507536"/>
    </source>
</evidence>
<proteinExistence type="predicted"/>
<gene>
    <name evidence="1" type="ORF">PCHDS_000310800</name>
</gene>
<reference evidence="1 2" key="1">
    <citation type="submission" date="2016-08" db="EMBL/GenBank/DDBJ databases">
        <authorList>
            <consortium name="Pathogen Informatics"/>
        </authorList>
    </citation>
    <scope>NUCLEOTIDE SEQUENCE [LARGE SCALE GENOMIC DNA]</scope>
    <source>
        <strain evidence="1 2">DS</strain>
    </source>
</reference>
<organism evidence="1 2">
    <name type="scientific">Plasmodium chabaudi adami</name>
    <dbReference type="NCBI Taxonomy" id="5826"/>
    <lineage>
        <taxon>Eukaryota</taxon>
        <taxon>Sar</taxon>
        <taxon>Alveolata</taxon>
        <taxon>Apicomplexa</taxon>
        <taxon>Aconoidasida</taxon>
        <taxon>Haemosporida</taxon>
        <taxon>Plasmodiidae</taxon>
        <taxon>Plasmodium</taxon>
        <taxon>Plasmodium (Vinckeia)</taxon>
    </lineage>
</organism>
<protein>
    <submittedName>
        <fullName evidence="1">Uncharacterized protein</fullName>
    </submittedName>
</protein>
<accession>A0A1C6YI01</accession>